<dbReference type="GO" id="GO:0016301">
    <property type="term" value="F:kinase activity"/>
    <property type="evidence" value="ECO:0007669"/>
    <property type="project" value="UniProtKB-KW"/>
</dbReference>
<dbReference type="Gene3D" id="1.10.238.10">
    <property type="entry name" value="EF-hand"/>
    <property type="match status" value="1"/>
</dbReference>
<evidence type="ECO:0000313" key="3">
    <source>
        <dbReference type="EMBL" id="KIQ66199.1"/>
    </source>
</evidence>
<feature type="region of interest" description="Disordered" evidence="1">
    <location>
        <begin position="173"/>
        <end position="192"/>
    </location>
</feature>
<feature type="compositionally biased region" description="Polar residues" evidence="1">
    <location>
        <begin position="179"/>
        <end position="192"/>
    </location>
</feature>
<dbReference type="SMART" id="SM00054">
    <property type="entry name" value="EFh"/>
    <property type="match status" value="3"/>
</dbReference>
<evidence type="ECO:0000256" key="1">
    <source>
        <dbReference type="SAM" id="MobiDB-lite"/>
    </source>
</evidence>
<name>A0A0D0PUM0_KITGR</name>
<proteinExistence type="predicted"/>
<dbReference type="PROSITE" id="PS00018">
    <property type="entry name" value="EF_HAND_1"/>
    <property type="match status" value="2"/>
</dbReference>
<dbReference type="PATRIC" id="fig|2064.6.peg.109"/>
<dbReference type="RefSeq" id="WP_043907228.1">
    <property type="nucleotide sequence ID" value="NZ_JXZB01000001.1"/>
</dbReference>
<dbReference type="InterPro" id="IPR018247">
    <property type="entry name" value="EF_Hand_1_Ca_BS"/>
</dbReference>
<feature type="domain" description="EF-hand" evidence="2">
    <location>
        <begin position="134"/>
        <end position="169"/>
    </location>
</feature>
<evidence type="ECO:0000259" key="2">
    <source>
        <dbReference type="PROSITE" id="PS50222"/>
    </source>
</evidence>
<dbReference type="InterPro" id="IPR002048">
    <property type="entry name" value="EF_hand_dom"/>
</dbReference>
<reference evidence="3 4" key="1">
    <citation type="submission" date="2015-02" db="EMBL/GenBank/DDBJ databases">
        <title>Draft genome sequence of Kitasatospora griseola MF730-N6, a bafilomycin, terpentecin and satosporin producer.</title>
        <authorList>
            <person name="Arens J.C."/>
            <person name="Haltli B."/>
            <person name="Kerr R.G."/>
        </authorList>
    </citation>
    <scope>NUCLEOTIDE SEQUENCE [LARGE SCALE GENOMIC DNA]</scope>
    <source>
        <strain evidence="3 4">MF730-N6</strain>
    </source>
</reference>
<dbReference type="InterPro" id="IPR011992">
    <property type="entry name" value="EF-hand-dom_pair"/>
</dbReference>
<dbReference type="EMBL" id="JXZB01000001">
    <property type="protein sequence ID" value="KIQ66199.1"/>
    <property type="molecule type" value="Genomic_DNA"/>
</dbReference>
<keyword evidence="3" id="KW-0418">Kinase</keyword>
<dbReference type="OrthoDB" id="465673at2"/>
<keyword evidence="3" id="KW-0808">Transferase</keyword>
<dbReference type="Pfam" id="PF13202">
    <property type="entry name" value="EF-hand_5"/>
    <property type="match status" value="2"/>
</dbReference>
<accession>A0A0D0PUM0</accession>
<dbReference type="Proteomes" id="UP000032066">
    <property type="component" value="Unassembled WGS sequence"/>
</dbReference>
<comment type="caution">
    <text evidence="3">The sequence shown here is derived from an EMBL/GenBank/DDBJ whole genome shotgun (WGS) entry which is preliminary data.</text>
</comment>
<gene>
    <name evidence="3" type="ORF">TR51_00465</name>
</gene>
<dbReference type="PROSITE" id="PS50222">
    <property type="entry name" value="EF_HAND_2"/>
    <property type="match status" value="1"/>
</dbReference>
<dbReference type="STRING" id="2064.TR51_00465"/>
<organism evidence="3 4">
    <name type="scientific">Kitasatospora griseola</name>
    <name type="common">Streptomyces griseolosporeus</name>
    <dbReference type="NCBI Taxonomy" id="2064"/>
    <lineage>
        <taxon>Bacteria</taxon>
        <taxon>Bacillati</taxon>
        <taxon>Actinomycetota</taxon>
        <taxon>Actinomycetes</taxon>
        <taxon>Kitasatosporales</taxon>
        <taxon>Streptomycetaceae</taxon>
        <taxon>Kitasatospora</taxon>
    </lineage>
</organism>
<dbReference type="AlphaFoldDB" id="A0A0D0PUM0"/>
<protein>
    <submittedName>
        <fullName evidence="3">Histidine kinase</fullName>
    </submittedName>
</protein>
<keyword evidence="4" id="KW-1185">Reference proteome</keyword>
<dbReference type="SUPFAM" id="SSF47473">
    <property type="entry name" value="EF-hand"/>
    <property type="match status" value="1"/>
</dbReference>
<dbReference type="GO" id="GO:0005509">
    <property type="term" value="F:calcium ion binding"/>
    <property type="evidence" value="ECO:0007669"/>
    <property type="project" value="InterPro"/>
</dbReference>
<dbReference type="CDD" id="cd00051">
    <property type="entry name" value="EFh"/>
    <property type="match status" value="1"/>
</dbReference>
<evidence type="ECO:0000313" key="4">
    <source>
        <dbReference type="Proteomes" id="UP000032066"/>
    </source>
</evidence>
<sequence>MSEDLLIAKISHGFDHLDADGDGLLTEQDHVLMGQSLARSLGHPAGSPQEKRVVDAYLAIWREVHLPQLPDGARAMRRAQFLESTAALADDPAVAEAALGGLARAFLAVADADGNGVVDRDEFFLFQRGHFPQLRRVDADTAFAHLDRDGDGALSPEEFVTAIVEYWTSSDPQAPGNWWTGSPQGNPDPTTL</sequence>